<dbReference type="Pfam" id="PF03126">
    <property type="entry name" value="Plus-3"/>
    <property type="match status" value="1"/>
</dbReference>
<dbReference type="InterPro" id="IPR011011">
    <property type="entry name" value="Znf_FYVE_PHD"/>
</dbReference>
<dbReference type="SUPFAM" id="SSF47592">
    <property type="entry name" value="SWIB/MDM2 domain"/>
    <property type="match status" value="1"/>
</dbReference>
<feature type="domain" description="C3H1-type" evidence="8">
    <location>
        <begin position="1512"/>
        <end position="1537"/>
    </location>
</feature>
<keyword evidence="4" id="KW-0238">DNA-binding</keyword>
<dbReference type="Gene3D" id="3.90.70.200">
    <property type="entry name" value="Plus-3 domain"/>
    <property type="match status" value="1"/>
</dbReference>
<dbReference type="CDD" id="cd10567">
    <property type="entry name" value="SWIB-MDM2_like"/>
    <property type="match status" value="1"/>
</dbReference>
<evidence type="ECO:0000259" key="8">
    <source>
        <dbReference type="PROSITE" id="PS50103"/>
    </source>
</evidence>
<dbReference type="InterPro" id="IPR004343">
    <property type="entry name" value="Plus-3_dom"/>
</dbReference>
<dbReference type="SUPFAM" id="SSF57903">
    <property type="entry name" value="FYVE/PHD zinc finger"/>
    <property type="match status" value="1"/>
</dbReference>
<feature type="region of interest" description="Disordered" evidence="6">
    <location>
        <begin position="1300"/>
        <end position="1364"/>
    </location>
</feature>
<dbReference type="CDD" id="cd00072">
    <property type="entry name" value="GYF"/>
    <property type="match status" value="1"/>
</dbReference>
<dbReference type="InterPro" id="IPR019786">
    <property type="entry name" value="Zinc_finger_PHD-type_CS"/>
</dbReference>
<dbReference type="SUPFAM" id="SSF55277">
    <property type="entry name" value="GYF domain"/>
    <property type="match status" value="1"/>
</dbReference>
<dbReference type="InterPro" id="IPR019787">
    <property type="entry name" value="Znf_PHD-finger"/>
</dbReference>
<dbReference type="PANTHER" id="PTHR46695">
    <property type="entry name" value="ZINC FINGER CCCH DOMAIN-CONTAINING PROTEIN 44-RELATED"/>
    <property type="match status" value="1"/>
</dbReference>
<dbReference type="InterPro" id="IPR036128">
    <property type="entry name" value="Plus3-like_sf"/>
</dbReference>
<evidence type="ECO:0000256" key="6">
    <source>
        <dbReference type="SAM" id="MobiDB-lite"/>
    </source>
</evidence>
<feature type="region of interest" description="Disordered" evidence="6">
    <location>
        <begin position="58"/>
        <end position="96"/>
    </location>
</feature>
<dbReference type="InterPro" id="IPR003169">
    <property type="entry name" value="GYF"/>
</dbReference>
<evidence type="ECO:0000313" key="13">
    <source>
        <dbReference type="Proteomes" id="UP000325577"/>
    </source>
</evidence>
<dbReference type="PROSITE" id="PS01359">
    <property type="entry name" value="ZF_PHD_1"/>
    <property type="match status" value="1"/>
</dbReference>
<name>A0A5J5ARE1_9ASTE</name>
<dbReference type="Proteomes" id="UP000325577">
    <property type="component" value="Linkage Group LG2"/>
</dbReference>
<feature type="compositionally biased region" description="Polar residues" evidence="6">
    <location>
        <begin position="1030"/>
        <end position="1049"/>
    </location>
</feature>
<evidence type="ECO:0000256" key="4">
    <source>
        <dbReference type="ARBA" id="ARBA00023125"/>
    </source>
</evidence>
<dbReference type="Gene3D" id="3.30.1490.40">
    <property type="match status" value="1"/>
</dbReference>
<feature type="region of interest" description="Disordered" evidence="6">
    <location>
        <begin position="1000"/>
        <end position="1167"/>
    </location>
</feature>
<evidence type="ECO:0000256" key="5">
    <source>
        <dbReference type="PROSITE-ProRule" id="PRU00723"/>
    </source>
</evidence>
<dbReference type="PANTHER" id="PTHR46695:SF4">
    <property type="entry name" value="ZINC FINGER CCCH DOMAIN-CONTAINING PROTEIN 44"/>
    <property type="match status" value="1"/>
</dbReference>
<organism evidence="12 13">
    <name type="scientific">Nyssa sinensis</name>
    <dbReference type="NCBI Taxonomy" id="561372"/>
    <lineage>
        <taxon>Eukaryota</taxon>
        <taxon>Viridiplantae</taxon>
        <taxon>Streptophyta</taxon>
        <taxon>Embryophyta</taxon>
        <taxon>Tracheophyta</taxon>
        <taxon>Spermatophyta</taxon>
        <taxon>Magnoliopsida</taxon>
        <taxon>eudicotyledons</taxon>
        <taxon>Gunneridae</taxon>
        <taxon>Pentapetalae</taxon>
        <taxon>asterids</taxon>
        <taxon>Cornales</taxon>
        <taxon>Nyssaceae</taxon>
        <taxon>Nyssa</taxon>
    </lineage>
</organism>
<feature type="zinc finger region" description="C3H1-type" evidence="5">
    <location>
        <begin position="1512"/>
        <end position="1537"/>
    </location>
</feature>
<gene>
    <name evidence="12" type="ORF">F0562_006336</name>
</gene>
<dbReference type="PROSITE" id="PS50103">
    <property type="entry name" value="ZF_C3H1"/>
    <property type="match status" value="1"/>
</dbReference>
<feature type="domain" description="Plus3" evidence="10">
    <location>
        <begin position="459"/>
        <end position="604"/>
    </location>
</feature>
<dbReference type="Gene3D" id="3.30.40.10">
    <property type="entry name" value="Zinc/RING finger domain, C3HC4 (zinc finger)"/>
    <property type="match status" value="1"/>
</dbReference>
<evidence type="ECO:0000259" key="7">
    <source>
        <dbReference type="PROSITE" id="PS50016"/>
    </source>
</evidence>
<feature type="region of interest" description="Disordered" evidence="6">
    <location>
        <begin position="1211"/>
        <end position="1234"/>
    </location>
</feature>
<dbReference type="SMART" id="SM00719">
    <property type="entry name" value="Plus3"/>
    <property type="match status" value="1"/>
</dbReference>
<dbReference type="SMART" id="SM00444">
    <property type="entry name" value="GYF"/>
    <property type="match status" value="1"/>
</dbReference>
<feature type="region of interest" description="Disordered" evidence="6">
    <location>
        <begin position="728"/>
        <end position="756"/>
    </location>
</feature>
<dbReference type="SMART" id="SM00151">
    <property type="entry name" value="SWIB"/>
    <property type="match status" value="1"/>
</dbReference>
<feature type="compositionally biased region" description="Polar residues" evidence="6">
    <location>
        <begin position="1316"/>
        <end position="1341"/>
    </location>
</feature>
<dbReference type="InterPro" id="IPR000571">
    <property type="entry name" value="Znf_CCCH"/>
</dbReference>
<evidence type="ECO:0000256" key="2">
    <source>
        <dbReference type="ARBA" id="ARBA00022771"/>
    </source>
</evidence>
<reference evidence="12 13" key="1">
    <citation type="submission" date="2019-09" db="EMBL/GenBank/DDBJ databases">
        <title>A chromosome-level genome assembly of the Chinese tupelo Nyssa sinensis.</title>
        <authorList>
            <person name="Yang X."/>
            <person name="Kang M."/>
            <person name="Yang Y."/>
            <person name="Xiong H."/>
            <person name="Wang M."/>
            <person name="Zhang Z."/>
            <person name="Wang Z."/>
            <person name="Wu H."/>
            <person name="Ma T."/>
            <person name="Liu J."/>
            <person name="Xi Z."/>
        </authorList>
    </citation>
    <scope>NUCLEOTIDE SEQUENCE [LARGE SCALE GENOMIC DNA]</scope>
    <source>
        <strain evidence="12">J267</strain>
        <tissue evidence="12">Leaf</tissue>
    </source>
</reference>
<dbReference type="InterPro" id="IPR019835">
    <property type="entry name" value="SWIB_domain"/>
</dbReference>
<feature type="region of interest" description="Disordered" evidence="6">
    <location>
        <begin position="289"/>
        <end position="315"/>
    </location>
</feature>
<dbReference type="PROSITE" id="PS51925">
    <property type="entry name" value="SWIB_MDM2"/>
    <property type="match status" value="1"/>
</dbReference>
<feature type="compositionally biased region" description="Polar residues" evidence="6">
    <location>
        <begin position="1056"/>
        <end position="1078"/>
    </location>
</feature>
<feature type="domain" description="DM2" evidence="11">
    <location>
        <begin position="316"/>
        <end position="399"/>
    </location>
</feature>
<feature type="compositionally biased region" description="Polar residues" evidence="6">
    <location>
        <begin position="1147"/>
        <end position="1167"/>
    </location>
</feature>
<feature type="region of interest" description="Disordered" evidence="6">
    <location>
        <begin position="653"/>
        <end position="682"/>
    </location>
</feature>
<dbReference type="GO" id="GO:0003677">
    <property type="term" value="F:DNA binding"/>
    <property type="evidence" value="ECO:0007669"/>
    <property type="project" value="UniProtKB-KW"/>
</dbReference>
<evidence type="ECO:0000259" key="9">
    <source>
        <dbReference type="PROSITE" id="PS50829"/>
    </source>
</evidence>
<keyword evidence="3 5" id="KW-0862">Zinc</keyword>
<evidence type="ECO:0000256" key="1">
    <source>
        <dbReference type="ARBA" id="ARBA00022723"/>
    </source>
</evidence>
<dbReference type="InterPro" id="IPR058668">
    <property type="entry name" value="NERD_dom"/>
</dbReference>
<dbReference type="Pfam" id="PF25980">
    <property type="entry name" value="NERD_plant"/>
    <property type="match status" value="1"/>
</dbReference>
<dbReference type="CDD" id="cd15568">
    <property type="entry name" value="PHD5_NSD"/>
    <property type="match status" value="1"/>
</dbReference>
<feature type="compositionally biased region" description="Polar residues" evidence="6">
    <location>
        <begin position="1107"/>
        <end position="1116"/>
    </location>
</feature>
<dbReference type="OrthoDB" id="6415790at2759"/>
<dbReference type="Pfam" id="PF02201">
    <property type="entry name" value="SWIB"/>
    <property type="match status" value="1"/>
</dbReference>
<feature type="compositionally biased region" description="Polar residues" evidence="6">
    <location>
        <begin position="301"/>
        <end position="313"/>
    </location>
</feature>
<dbReference type="PROSITE" id="PS50829">
    <property type="entry name" value="GYF"/>
    <property type="match status" value="1"/>
</dbReference>
<dbReference type="InterPro" id="IPR036885">
    <property type="entry name" value="SWIB_MDM2_dom_sf"/>
</dbReference>
<dbReference type="PROSITE" id="PS51360">
    <property type="entry name" value="PLUS3"/>
    <property type="match status" value="1"/>
</dbReference>
<feature type="compositionally biased region" description="Basic and acidic residues" evidence="6">
    <location>
        <begin position="1132"/>
        <end position="1141"/>
    </location>
</feature>
<keyword evidence="2 5" id="KW-0863">Zinc-finger</keyword>
<feature type="domain" description="PHD-type" evidence="7">
    <location>
        <begin position="103"/>
        <end position="169"/>
    </location>
</feature>
<dbReference type="SUPFAM" id="SSF90229">
    <property type="entry name" value="CCCH zinc finger"/>
    <property type="match status" value="1"/>
</dbReference>
<dbReference type="InterPro" id="IPR036855">
    <property type="entry name" value="Znf_CCCH_sf"/>
</dbReference>
<dbReference type="InterPro" id="IPR003121">
    <property type="entry name" value="SWIB_MDM2_domain"/>
</dbReference>
<dbReference type="EMBL" id="CM018043">
    <property type="protein sequence ID" value="KAA8531947.1"/>
    <property type="molecule type" value="Genomic_DNA"/>
</dbReference>
<dbReference type="Pfam" id="PF02213">
    <property type="entry name" value="GYF"/>
    <property type="match status" value="1"/>
</dbReference>
<dbReference type="GO" id="GO:0008270">
    <property type="term" value="F:zinc ion binding"/>
    <property type="evidence" value="ECO:0007669"/>
    <property type="project" value="UniProtKB-KW"/>
</dbReference>
<evidence type="ECO:0000259" key="10">
    <source>
        <dbReference type="PROSITE" id="PS51360"/>
    </source>
</evidence>
<accession>A0A5J5ARE1</accession>
<feature type="compositionally biased region" description="Polar residues" evidence="6">
    <location>
        <begin position="1348"/>
        <end position="1359"/>
    </location>
</feature>
<evidence type="ECO:0000256" key="3">
    <source>
        <dbReference type="ARBA" id="ARBA00022833"/>
    </source>
</evidence>
<keyword evidence="13" id="KW-1185">Reference proteome</keyword>
<keyword evidence="1 5" id="KW-0479">Metal-binding</keyword>
<feature type="compositionally biased region" description="Basic and acidic residues" evidence="6">
    <location>
        <begin position="728"/>
        <end position="747"/>
    </location>
</feature>
<dbReference type="InterPro" id="IPR035445">
    <property type="entry name" value="GYF-like_dom_sf"/>
</dbReference>
<proteinExistence type="predicted"/>
<dbReference type="FunFam" id="3.30.40.10:FF:000303">
    <property type="entry name" value="Zinc finger CCCH domain-containing protein 19"/>
    <property type="match status" value="1"/>
</dbReference>
<protein>
    <recommendedName>
        <fullName evidence="14">Zinc finger CCCH domain-containing protein 44</fullName>
    </recommendedName>
</protein>
<evidence type="ECO:0000259" key="11">
    <source>
        <dbReference type="PROSITE" id="PS51925"/>
    </source>
</evidence>
<evidence type="ECO:0000313" key="12">
    <source>
        <dbReference type="EMBL" id="KAA8531947.1"/>
    </source>
</evidence>
<dbReference type="PROSITE" id="PS50016">
    <property type="entry name" value="ZF_PHD_2"/>
    <property type="match status" value="1"/>
</dbReference>
<feature type="domain" description="GYF" evidence="9">
    <location>
        <begin position="817"/>
        <end position="870"/>
    </location>
</feature>
<feature type="compositionally biased region" description="Basic and acidic residues" evidence="6">
    <location>
        <begin position="69"/>
        <end position="78"/>
    </location>
</feature>
<dbReference type="InterPro" id="IPR001965">
    <property type="entry name" value="Znf_PHD"/>
</dbReference>
<dbReference type="SMART" id="SM00249">
    <property type="entry name" value="PHD"/>
    <property type="match status" value="1"/>
</dbReference>
<sequence>MEEQDSASRLYRTRIKAENQSFGEIVQTVAEPIQEMDDSQLFGALAVVAGDGVVGDDKSPSTMDLVTTTEKKVKESGGGKKKRGRPQGVLLKPPASKKKKEEEDVCFICFDGGSLVLCDRRGCPKAYHPACIKRDEAFFRSKARWNCGWHICSSCQKAAHYMCYTCTYSLCKGCTKGADFLCVRGKKGFCTICMRTIMLIENNEQGNKETALVDFDDKSSWEYLFKVYWIYLKGKLSLTLNELIQAKNLWKGAGTMACKGRSSDLHYGGKGSISDGSPGCLEANISKRRKATEHPELLSKDSASPEKSGSDKGTTLAGCTEWASKELLEFVAHVKNGDLSVLSQFDVQSLLLDYIKRNNLRDPHQKSQIICDLRLKNLFGKPHVDYFEMLQQLEFHFLIKEDSPKDTIIQSNILDDVMSQLEADGNNDDLLMMGKDEGSKVCRKGEERGPQTNLNEYAAIDAHNINLIYLRRNLMENLIEDDENFHDKVVGSVVRIGISGSTQKQDMYRLVQVVGTSKVAVPYKIGKRTVDVMLEILNLDKEEAIAIDAISNQEFSEVIKHTTLIQQKRDECRRLSQSIKCGLVKRWTVGDIQEKAMALQAVRLNDWLDTEILRLNNLHDRASEKGHKKELRECLEKLQLLKKPEERQRRMHEIPEVHAYPHMDPNYESEEDAGEPNDKKQDEYVRRRFTGFSGNVRESISPHKGGDILNGTSSQAWKTLTNCERRLGSTSYSDKEDGPTRALERVNEPSGNEGSDACGLISLEKPGNRVDSTSSVFGDWNNQAVVRSGSFSGVASETSTAPLSAGLAPSASDSETDKLWYYRDPNGKIQGPFSMMELRIWSKTGYFPSDMRIWRISDKQDSLLLTDALKGQFHKSLPSLYDISLQLQKVEGASDSRLYTCDGRWSGTMNTTGKDGKQNEGGWNCNNARALSIGKNKFVRSNGRGSYSSDWTTPVTNYKGVQAGSSSQCQDSFKGNNSCSDQSRVDTPLPLLEFSDRSYGTLSHQGRGHRGERWYSGPNHGNRDLHGTSMFHTTGGHTQGCADQSSGQNWRPLPVNFSSNEQDSSSGFASVGKSTDSSEQTREINIPNLPSPTPKINNGDWEAQAAENKQSVSSGIAVQDSHISDMPSPTRKPSDGDEKGQVAEIKQSVSPNFPVQDSGPSWSSASSLVVGNGAQFSEIAEEWGGCSPAPAKPSVEEWDSGLVSVSSLKPPEVASDHAATPTSNSDHLIHSSPSHPAFNSSSWHSIITELIEFSPLAEESVSDLLAEVDAMESQCGLASPTSAMNCGGELIQGPNNDCFSSFEGLSPTPDPGKSDALSSTGDIQFPSESTTTDEPLGTSQADVIDPVNWSSGQSSTSTEVDGETKPGISINHWEAGSNIQPPVSSTTSQEMIDTGTAQRAGSEAMDTGWGTIQGNMNPDWGGLAQENTNMGWGTGQEIARGNANMNGIASVGRIEWESQPKYGGERFTGSRDSGYQGGDLAFSRVRSSWSWPSSFGGGGGGGGGGGYSRHLPKGQRVCKFYESGHCKKGALCDYRHP</sequence>
<dbReference type="Gene3D" id="1.10.245.10">
    <property type="entry name" value="SWIB/MDM2 domain"/>
    <property type="match status" value="1"/>
</dbReference>
<dbReference type="InterPro" id="IPR013083">
    <property type="entry name" value="Znf_RING/FYVE/PHD"/>
</dbReference>
<evidence type="ECO:0008006" key="14">
    <source>
        <dbReference type="Google" id="ProtNLM"/>
    </source>
</evidence>
<dbReference type="SUPFAM" id="SSF159042">
    <property type="entry name" value="Plus3-like"/>
    <property type="match status" value="1"/>
</dbReference>